<dbReference type="EMBL" id="UFQT01000504">
    <property type="protein sequence ID" value="SSX24838.1"/>
    <property type="molecule type" value="Genomic_DNA"/>
</dbReference>
<accession>A0A336MFJ9</accession>
<name>A0A336MFJ9_CULSO</name>
<dbReference type="EMBL" id="UFQS01000504">
    <property type="protein sequence ID" value="SSX04474.1"/>
    <property type="molecule type" value="Genomic_DNA"/>
</dbReference>
<evidence type="ECO:0000313" key="2">
    <source>
        <dbReference type="EMBL" id="SSX24838.1"/>
    </source>
</evidence>
<sequence length="180" mass="20483">MYLLLILPKDGAERSNFFKIGKLQKQSNREYILVNYTMCSKPNTAVQVQFTKIYVKNPFVYYEGAVKFTKEIKFMSALGQYSSCPKNNQCKQKAEFPLPNICPVISLKNVFGDAVGSHFKPTLSCPVNPGNYKFNFSLHTAPIIGIPDVGVLHHLKWTLFVNKNKEMGFCLDFMGKVRNK</sequence>
<dbReference type="VEuPathDB" id="VectorBase:CSON011567"/>
<dbReference type="AlphaFoldDB" id="A0A336MFJ9"/>
<organism evidence="2">
    <name type="scientific">Culicoides sonorensis</name>
    <name type="common">Biting midge</name>
    <dbReference type="NCBI Taxonomy" id="179676"/>
    <lineage>
        <taxon>Eukaryota</taxon>
        <taxon>Metazoa</taxon>
        <taxon>Ecdysozoa</taxon>
        <taxon>Arthropoda</taxon>
        <taxon>Hexapoda</taxon>
        <taxon>Insecta</taxon>
        <taxon>Pterygota</taxon>
        <taxon>Neoptera</taxon>
        <taxon>Endopterygota</taxon>
        <taxon>Diptera</taxon>
        <taxon>Nematocera</taxon>
        <taxon>Chironomoidea</taxon>
        <taxon>Ceratopogonidae</taxon>
        <taxon>Ceratopogoninae</taxon>
        <taxon>Culicoides</taxon>
        <taxon>Monoculicoides</taxon>
    </lineage>
</organism>
<proteinExistence type="predicted"/>
<reference evidence="1" key="1">
    <citation type="submission" date="2018-04" db="EMBL/GenBank/DDBJ databases">
        <authorList>
            <person name="Go L.Y."/>
            <person name="Mitchell J.A."/>
        </authorList>
    </citation>
    <scope>NUCLEOTIDE SEQUENCE</scope>
    <source>
        <tissue evidence="1">Whole organism</tissue>
    </source>
</reference>
<protein>
    <submittedName>
        <fullName evidence="2">CSON011567 protein</fullName>
    </submittedName>
</protein>
<gene>
    <name evidence="2" type="primary">CSON011567</name>
</gene>
<evidence type="ECO:0000313" key="1">
    <source>
        <dbReference type="EMBL" id="SSX04474.1"/>
    </source>
</evidence>
<reference evidence="2" key="2">
    <citation type="submission" date="2018-07" db="EMBL/GenBank/DDBJ databases">
        <authorList>
            <person name="Quirk P.G."/>
            <person name="Krulwich T.A."/>
        </authorList>
    </citation>
    <scope>NUCLEOTIDE SEQUENCE</scope>
</reference>